<feature type="transmembrane region" description="Helical" evidence="6">
    <location>
        <begin position="105"/>
        <end position="124"/>
    </location>
</feature>
<dbReference type="AlphaFoldDB" id="A0A0S4M728"/>
<gene>
    <name evidence="7" type="ORF">Ark11_1255</name>
</gene>
<dbReference type="PANTHER" id="PTHR31632:SF2">
    <property type="entry name" value="PLASMA MEMBRANE IRON PERMEASE"/>
    <property type="match status" value="1"/>
</dbReference>
<dbReference type="RefSeq" id="WP_092486691.1">
    <property type="nucleotide sequence ID" value="NZ_FLSL01000093.1"/>
</dbReference>
<evidence type="ECO:0000313" key="8">
    <source>
        <dbReference type="Proteomes" id="UP000198651"/>
    </source>
</evidence>
<dbReference type="GO" id="GO:0015093">
    <property type="term" value="F:ferrous iron transmembrane transporter activity"/>
    <property type="evidence" value="ECO:0007669"/>
    <property type="project" value="TreeGrafter"/>
</dbReference>
<dbReference type="STRING" id="1561003.Ark11_1255"/>
<evidence type="ECO:0000256" key="3">
    <source>
        <dbReference type="ARBA" id="ARBA00022692"/>
    </source>
</evidence>
<comment type="subcellular location">
    <subcellularLocation>
        <location evidence="1">Membrane</location>
        <topology evidence="1">Multi-pass membrane protein</topology>
    </subcellularLocation>
</comment>
<feature type="transmembrane region" description="Helical" evidence="6">
    <location>
        <begin position="33"/>
        <end position="52"/>
    </location>
</feature>
<feature type="transmembrane region" description="Helical" evidence="6">
    <location>
        <begin position="64"/>
        <end position="84"/>
    </location>
</feature>
<evidence type="ECO:0000256" key="2">
    <source>
        <dbReference type="ARBA" id="ARBA00008333"/>
    </source>
</evidence>
<name>A0A0S4M728_9BURK</name>
<accession>A0A0S4M728</accession>
<feature type="transmembrane region" description="Helical" evidence="6">
    <location>
        <begin position="144"/>
        <end position="168"/>
    </location>
</feature>
<keyword evidence="3 6" id="KW-0812">Transmembrane</keyword>
<feature type="transmembrane region" description="Helical" evidence="6">
    <location>
        <begin position="231"/>
        <end position="249"/>
    </location>
</feature>
<keyword evidence="5 6" id="KW-0472">Membrane</keyword>
<dbReference type="Proteomes" id="UP000198651">
    <property type="component" value="Chromosome I"/>
</dbReference>
<feature type="transmembrane region" description="Helical" evidence="6">
    <location>
        <begin position="175"/>
        <end position="198"/>
    </location>
</feature>
<dbReference type="OrthoDB" id="5294331at2"/>
<dbReference type="Pfam" id="PF03239">
    <property type="entry name" value="FTR1"/>
    <property type="match status" value="1"/>
</dbReference>
<dbReference type="EMBL" id="LN906597">
    <property type="protein sequence ID" value="CUT18061.1"/>
    <property type="molecule type" value="Genomic_DNA"/>
</dbReference>
<reference evidence="8" key="1">
    <citation type="submission" date="2015-11" db="EMBL/GenBank/DDBJ databases">
        <authorList>
            <person name="Seth-Smith H.M.B."/>
        </authorList>
    </citation>
    <scope>NUCLEOTIDE SEQUENCE [LARGE SCALE GENOMIC DNA]</scope>
    <source>
        <strain evidence="8">2013Ark11</strain>
    </source>
</reference>
<proteinExistence type="inferred from homology"/>
<evidence type="ECO:0000313" key="7">
    <source>
        <dbReference type="EMBL" id="CUT18061.1"/>
    </source>
</evidence>
<evidence type="ECO:0000256" key="6">
    <source>
        <dbReference type="SAM" id="Phobius"/>
    </source>
</evidence>
<dbReference type="PANTHER" id="PTHR31632">
    <property type="entry name" value="IRON TRANSPORTER FTH1"/>
    <property type="match status" value="1"/>
</dbReference>
<keyword evidence="4 6" id="KW-1133">Transmembrane helix</keyword>
<comment type="similarity">
    <text evidence="2">Belongs to the oxidase-dependent Fe transporter (OFeT) (TC 9.A.10.1) family.</text>
</comment>
<evidence type="ECO:0000256" key="1">
    <source>
        <dbReference type="ARBA" id="ARBA00004141"/>
    </source>
</evidence>
<evidence type="ECO:0000256" key="4">
    <source>
        <dbReference type="ARBA" id="ARBA00022989"/>
    </source>
</evidence>
<dbReference type="GO" id="GO:0033573">
    <property type="term" value="C:high-affinity iron permease complex"/>
    <property type="evidence" value="ECO:0007669"/>
    <property type="project" value="InterPro"/>
</dbReference>
<protein>
    <submittedName>
        <fullName evidence="7">Putative iron transporter</fullName>
    </submittedName>
</protein>
<dbReference type="InterPro" id="IPR004923">
    <property type="entry name" value="FTR1/Fip1/EfeU"/>
</dbReference>
<keyword evidence="8" id="KW-1185">Reference proteome</keyword>
<sequence length="269" mass="30130">MYSMFMLTLREGIESFMIVAITASYLKQTGRSILLKSVFLGVLSAVLLSSFLGFKLSEYAVQPISEGFMAITAAFLVLFMLIFMKKAASGGIRRSISNRIDEVSSSSMTLLSHLGVFLITMLMITREGMEVAFMVSVLIHQSGFSSGMLLGAALGVFSAFLLGVFWLLYGSRVNLQIFFGATASFLYMFCFQLFFYAFHEFSEAGVLPLLDNDYWHNLTEVYGPEGVYGSYYTYLMVIVPAIYLFYNLFKLGRSNFNKGVRGSLFVQQK</sequence>
<organism evidence="7 8">
    <name type="scientific">Candidatus Ichthyocystis hellenicum</name>
    <dbReference type="NCBI Taxonomy" id="1561003"/>
    <lineage>
        <taxon>Bacteria</taxon>
        <taxon>Pseudomonadati</taxon>
        <taxon>Pseudomonadota</taxon>
        <taxon>Betaproteobacteria</taxon>
        <taxon>Burkholderiales</taxon>
        <taxon>Candidatus Ichthyocystis</taxon>
    </lineage>
</organism>
<evidence type="ECO:0000256" key="5">
    <source>
        <dbReference type="ARBA" id="ARBA00023136"/>
    </source>
</evidence>